<keyword evidence="3" id="KW-0378">Hydrolase</keyword>
<comment type="subcellular location">
    <subcellularLocation>
        <location evidence="3">Nucleus</location>
        <location evidence="3">Nucleolus</location>
    </subcellularLocation>
</comment>
<keyword evidence="2 3" id="KW-0342">GTP-binding</keyword>
<sequence>MGLRKKVNVSGKPKHSLDTNRNKNDQGKGKNNRSARTIRRLAVYNLKPKRTRSGRVVKEDLQSKELPNTRIHGAREFFGNTRVVGQDALTIFRKELQKIQSNTNTVILRERKLPMSLLNDYQKQARVHLLDIESFEDAFGPKGKRKRPRLTVADYESLVNKADGFQDAFEEKSAAILSVEANELDGIRDLTKHTMFMKGQSKRIWRELYKVRLFRCCFAGVGCRDPLGTRCYKLERLLKEQYKHKNMVLLLNKCDLVPKSVISKWLHVLSKEYPTVILHACLDDSEGIHHSYGMGSLLSVLRQFSRLKTDKPAISVGLVGYPNVGKSTVINTLRKKKNSDTETDIVLKGVVRVTNLEDATEHIGEVLKRVEKKYLQIAYNIKEWDDATDFLVQLCKISGKLLKGGEPDLATVAKMVLHDWQRGRLIFFVSPPTLPLEESNVSEDVTVVDNGLAELQQQHLIEEFESQLIEETEV</sequence>
<dbReference type="InterPro" id="IPR027417">
    <property type="entry name" value="P-loop_NTPase"/>
</dbReference>
<dbReference type="AlphaFoldDB" id="A0A7J7N2E7"/>
<dbReference type="InterPro" id="IPR012971">
    <property type="entry name" value="NOG2_N_dom"/>
</dbReference>
<name>A0A7J7N2E7_9MAGN</name>
<dbReference type="InterPro" id="IPR006073">
    <property type="entry name" value="GTP-bd"/>
</dbReference>
<keyword evidence="3" id="KW-0539">Nucleus</keyword>
<reference evidence="7 8" key="1">
    <citation type="journal article" date="2020" name="IScience">
        <title>Genome Sequencing of the Endangered Kingdonia uniflora (Circaeasteraceae, Ranunculales) Reveals Potential Mechanisms of Evolutionary Specialization.</title>
        <authorList>
            <person name="Sun Y."/>
            <person name="Deng T."/>
            <person name="Zhang A."/>
            <person name="Moore M.J."/>
            <person name="Landis J.B."/>
            <person name="Lin N."/>
            <person name="Zhang H."/>
            <person name="Zhang X."/>
            <person name="Huang J."/>
            <person name="Zhang X."/>
            <person name="Sun H."/>
            <person name="Wang H."/>
        </authorList>
    </citation>
    <scope>NUCLEOTIDE SEQUENCE [LARGE SCALE GENOMIC DNA]</scope>
    <source>
        <strain evidence="7">TB1705</strain>
        <tissue evidence="7">Leaf</tissue>
    </source>
</reference>
<organism evidence="7 8">
    <name type="scientific">Kingdonia uniflora</name>
    <dbReference type="NCBI Taxonomy" id="39325"/>
    <lineage>
        <taxon>Eukaryota</taxon>
        <taxon>Viridiplantae</taxon>
        <taxon>Streptophyta</taxon>
        <taxon>Embryophyta</taxon>
        <taxon>Tracheophyta</taxon>
        <taxon>Spermatophyta</taxon>
        <taxon>Magnoliopsida</taxon>
        <taxon>Ranunculales</taxon>
        <taxon>Circaeasteraceae</taxon>
        <taxon>Kingdonia</taxon>
    </lineage>
</organism>
<dbReference type="Pfam" id="PF08153">
    <property type="entry name" value="NGP1NT"/>
    <property type="match status" value="1"/>
</dbReference>
<feature type="compositionally biased region" description="Basic and acidic residues" evidence="4">
    <location>
        <begin position="15"/>
        <end position="28"/>
    </location>
</feature>
<evidence type="ECO:0000256" key="2">
    <source>
        <dbReference type="ARBA" id="ARBA00023134"/>
    </source>
</evidence>
<feature type="region of interest" description="Disordered" evidence="4">
    <location>
        <begin position="1"/>
        <end position="36"/>
    </location>
</feature>
<gene>
    <name evidence="7" type="ORF">GIB67_009250</name>
</gene>
<dbReference type="EMBL" id="JACGCM010001129">
    <property type="protein sequence ID" value="KAF6161371.1"/>
    <property type="molecule type" value="Genomic_DNA"/>
</dbReference>
<evidence type="ECO:0000313" key="8">
    <source>
        <dbReference type="Proteomes" id="UP000541444"/>
    </source>
</evidence>
<evidence type="ECO:0000259" key="6">
    <source>
        <dbReference type="Pfam" id="PF08153"/>
    </source>
</evidence>
<keyword evidence="8" id="KW-1185">Reference proteome</keyword>
<evidence type="ECO:0000256" key="3">
    <source>
        <dbReference type="RuleBase" id="RU364023"/>
    </source>
</evidence>
<evidence type="ECO:0000256" key="4">
    <source>
        <dbReference type="SAM" id="MobiDB-lite"/>
    </source>
</evidence>
<dbReference type="OrthoDB" id="444945at2759"/>
<evidence type="ECO:0000313" key="7">
    <source>
        <dbReference type="EMBL" id="KAF6161371.1"/>
    </source>
</evidence>
<dbReference type="Proteomes" id="UP000541444">
    <property type="component" value="Unassembled WGS sequence"/>
</dbReference>
<proteinExistence type="inferred from homology"/>
<dbReference type="SUPFAM" id="SSF52540">
    <property type="entry name" value="P-loop containing nucleoside triphosphate hydrolases"/>
    <property type="match status" value="1"/>
</dbReference>
<feature type="domain" description="Nucleolar GTP-binding protein 2 N-terminal" evidence="6">
    <location>
        <begin position="44"/>
        <end position="166"/>
    </location>
</feature>
<dbReference type="GO" id="GO:0005730">
    <property type="term" value="C:nucleolus"/>
    <property type="evidence" value="ECO:0007669"/>
    <property type="project" value="UniProtKB-SubCell"/>
</dbReference>
<dbReference type="GO" id="GO:0016787">
    <property type="term" value="F:hydrolase activity"/>
    <property type="evidence" value="ECO:0007669"/>
    <property type="project" value="UniProtKB-KW"/>
</dbReference>
<comment type="similarity">
    <text evidence="3">Belongs to the TRAFAC class YlqF/YawG GTPase family. RsgA subfamily.</text>
</comment>
<feature type="domain" description="G" evidence="5">
    <location>
        <begin position="316"/>
        <end position="339"/>
    </location>
</feature>
<dbReference type="Gene3D" id="3.40.50.300">
    <property type="entry name" value="P-loop containing nucleotide triphosphate hydrolases"/>
    <property type="match status" value="1"/>
</dbReference>
<evidence type="ECO:0000259" key="5">
    <source>
        <dbReference type="Pfam" id="PF01926"/>
    </source>
</evidence>
<dbReference type="InterPro" id="IPR050755">
    <property type="entry name" value="TRAFAC_YlqF/YawG_RiboMat"/>
</dbReference>
<accession>A0A7J7N2E7</accession>
<keyword evidence="1 3" id="KW-0547">Nucleotide-binding</keyword>
<comment type="function">
    <text evidence="3">GTPase involved in pre-60S ribosomal subunit maturation.</text>
</comment>
<protein>
    <recommendedName>
        <fullName evidence="3">Nuclear/nucleolar GTPase 2</fullName>
    </recommendedName>
</protein>
<dbReference type="PANTHER" id="PTHR11089">
    <property type="entry name" value="GTP-BINDING PROTEIN-RELATED"/>
    <property type="match status" value="1"/>
</dbReference>
<dbReference type="Pfam" id="PF01926">
    <property type="entry name" value="MMR_HSR1"/>
    <property type="match status" value="1"/>
</dbReference>
<dbReference type="GO" id="GO:0005525">
    <property type="term" value="F:GTP binding"/>
    <property type="evidence" value="ECO:0007669"/>
    <property type="project" value="UniProtKB-KW"/>
</dbReference>
<dbReference type="PANTHER" id="PTHR11089:SF9">
    <property type="entry name" value="NUCLEOLAR GTP-BINDING PROTEIN 2"/>
    <property type="match status" value="1"/>
</dbReference>
<comment type="caution">
    <text evidence="7">The sequence shown here is derived from an EMBL/GenBank/DDBJ whole genome shotgun (WGS) entry which is preliminary data.</text>
</comment>
<evidence type="ECO:0000256" key="1">
    <source>
        <dbReference type="ARBA" id="ARBA00022741"/>
    </source>
</evidence>